<dbReference type="GO" id="GO:0016757">
    <property type="term" value="F:glycosyltransferase activity"/>
    <property type="evidence" value="ECO:0007669"/>
    <property type="project" value="UniProtKB-KW"/>
</dbReference>
<dbReference type="PANTHER" id="PTHR12526">
    <property type="entry name" value="GLYCOSYLTRANSFERASE"/>
    <property type="match status" value="1"/>
</dbReference>
<evidence type="ECO:0000256" key="2">
    <source>
        <dbReference type="ARBA" id="ARBA00022679"/>
    </source>
</evidence>
<gene>
    <name evidence="4" type="ORF">EV194_11285</name>
</gene>
<dbReference type="SUPFAM" id="SSF53756">
    <property type="entry name" value="UDP-Glycosyltransferase/glycogen phosphorylase"/>
    <property type="match status" value="1"/>
</dbReference>
<sequence length="376" mass="43536">MRFLIVSPVIHKSASNGFAGYTPYIREMNLWLKHVDEVVVAAPSIKQNPDPLESFYDHPRLRFVELPEIDTTSFLKLLKSLLAVPLILLRLFREMYRTDHIHLRCPSNMGLLGSFVQLFFPGKPKTVKYANNWDWQSVQPLTYRIQQRILRNSLLTHNAKVLVYGDWNERSKNIVPFFTASYSKKKAHPVEIREINKEEPMKMLFVGTLTSNKRPMLAIQVLEQLRNSGIETQLILLGDGFQRDEVEDYLQTNKLTSVVHIKGKVAPDDVIEYFKESHFLVFLSQSEGWPKVVAESMWWGCLPVTTNVSCVKQMIGDGTRGVLVEPEQEMVVKSIEELINNPEKYKSMCEEAMTWSRQYHLERFEEEIVKFLNAAS</sequence>
<comment type="caution">
    <text evidence="4">The sequence shown here is derived from an EMBL/GenBank/DDBJ whole genome shotgun (WGS) entry which is preliminary data.</text>
</comment>
<dbReference type="Pfam" id="PF00534">
    <property type="entry name" value="Glycos_transf_1"/>
    <property type="match status" value="1"/>
</dbReference>
<evidence type="ECO:0000259" key="3">
    <source>
        <dbReference type="Pfam" id="PF00534"/>
    </source>
</evidence>
<evidence type="ECO:0000256" key="1">
    <source>
        <dbReference type="ARBA" id="ARBA00022676"/>
    </source>
</evidence>
<evidence type="ECO:0000313" key="4">
    <source>
        <dbReference type="EMBL" id="TCO06861.1"/>
    </source>
</evidence>
<evidence type="ECO:0000313" key="5">
    <source>
        <dbReference type="Proteomes" id="UP000295221"/>
    </source>
</evidence>
<dbReference type="Proteomes" id="UP000295221">
    <property type="component" value="Unassembled WGS sequence"/>
</dbReference>
<feature type="domain" description="Glycosyl transferase family 1" evidence="3">
    <location>
        <begin position="196"/>
        <end position="352"/>
    </location>
</feature>
<dbReference type="OrthoDB" id="9811239at2"/>
<dbReference type="AlphaFoldDB" id="A0A4R2GFY2"/>
<protein>
    <submittedName>
        <fullName evidence="4">Glycosyltransferase involved in cell wall biosynthesis</fullName>
    </submittedName>
</protein>
<dbReference type="PANTHER" id="PTHR12526:SF629">
    <property type="entry name" value="TEICHURONIC ACID BIOSYNTHESIS GLYCOSYLTRANSFERASE TUAH-RELATED"/>
    <property type="match status" value="1"/>
</dbReference>
<keyword evidence="5" id="KW-1185">Reference proteome</keyword>
<reference evidence="4 5" key="1">
    <citation type="submission" date="2019-03" db="EMBL/GenBank/DDBJ databases">
        <title>Genomic Encyclopedia of Type Strains, Phase IV (KMG-IV): sequencing the most valuable type-strain genomes for metagenomic binning, comparative biology and taxonomic classification.</title>
        <authorList>
            <person name="Goeker M."/>
        </authorList>
    </citation>
    <scope>NUCLEOTIDE SEQUENCE [LARGE SCALE GENOMIC DNA]</scope>
    <source>
        <strain evidence="4 5">DSM 24179</strain>
    </source>
</reference>
<dbReference type="Gene3D" id="3.40.50.2000">
    <property type="entry name" value="Glycogen Phosphorylase B"/>
    <property type="match status" value="2"/>
</dbReference>
<accession>A0A4R2GFY2</accession>
<dbReference type="InterPro" id="IPR001296">
    <property type="entry name" value="Glyco_trans_1"/>
</dbReference>
<organism evidence="4 5">
    <name type="scientific">Natronoflexus pectinivorans</name>
    <dbReference type="NCBI Taxonomy" id="682526"/>
    <lineage>
        <taxon>Bacteria</taxon>
        <taxon>Pseudomonadati</taxon>
        <taxon>Bacteroidota</taxon>
        <taxon>Bacteroidia</taxon>
        <taxon>Marinilabiliales</taxon>
        <taxon>Marinilabiliaceae</taxon>
        <taxon>Natronoflexus</taxon>
    </lineage>
</organism>
<dbReference type="EMBL" id="SLWK01000012">
    <property type="protein sequence ID" value="TCO06861.1"/>
    <property type="molecule type" value="Genomic_DNA"/>
</dbReference>
<proteinExistence type="predicted"/>
<keyword evidence="2 4" id="KW-0808">Transferase</keyword>
<dbReference type="RefSeq" id="WP_132434655.1">
    <property type="nucleotide sequence ID" value="NZ_SLWK01000012.1"/>
</dbReference>
<keyword evidence="1" id="KW-0328">Glycosyltransferase</keyword>
<name>A0A4R2GFY2_9BACT</name>